<feature type="compositionally biased region" description="Basic and acidic residues" evidence="1">
    <location>
        <begin position="37"/>
        <end position="57"/>
    </location>
</feature>
<dbReference type="Proteomes" id="UP001341840">
    <property type="component" value="Unassembled WGS sequence"/>
</dbReference>
<feature type="compositionally biased region" description="Low complexity" evidence="1">
    <location>
        <begin position="1"/>
        <end position="20"/>
    </location>
</feature>
<evidence type="ECO:0000313" key="3">
    <source>
        <dbReference type="Proteomes" id="UP001341840"/>
    </source>
</evidence>
<proteinExistence type="predicted"/>
<reference evidence="2 3" key="1">
    <citation type="journal article" date="2023" name="Plants (Basel)">
        <title>Bridging the Gap: Combining Genomics and Transcriptomics Approaches to Understand Stylosanthes scabra, an Orphan Legume from the Brazilian Caatinga.</title>
        <authorList>
            <person name="Ferreira-Neto J.R.C."/>
            <person name="da Silva M.D."/>
            <person name="Binneck E."/>
            <person name="de Melo N.F."/>
            <person name="da Silva R.H."/>
            <person name="de Melo A.L.T.M."/>
            <person name="Pandolfi V."/>
            <person name="Bustamante F.O."/>
            <person name="Brasileiro-Vidal A.C."/>
            <person name="Benko-Iseppon A.M."/>
        </authorList>
    </citation>
    <scope>NUCLEOTIDE SEQUENCE [LARGE SCALE GENOMIC DNA]</scope>
    <source>
        <tissue evidence="2">Leaves</tissue>
    </source>
</reference>
<organism evidence="2 3">
    <name type="scientific">Stylosanthes scabra</name>
    <dbReference type="NCBI Taxonomy" id="79078"/>
    <lineage>
        <taxon>Eukaryota</taxon>
        <taxon>Viridiplantae</taxon>
        <taxon>Streptophyta</taxon>
        <taxon>Embryophyta</taxon>
        <taxon>Tracheophyta</taxon>
        <taxon>Spermatophyta</taxon>
        <taxon>Magnoliopsida</taxon>
        <taxon>eudicotyledons</taxon>
        <taxon>Gunneridae</taxon>
        <taxon>Pentapetalae</taxon>
        <taxon>rosids</taxon>
        <taxon>fabids</taxon>
        <taxon>Fabales</taxon>
        <taxon>Fabaceae</taxon>
        <taxon>Papilionoideae</taxon>
        <taxon>50 kb inversion clade</taxon>
        <taxon>dalbergioids sensu lato</taxon>
        <taxon>Dalbergieae</taxon>
        <taxon>Pterocarpus clade</taxon>
        <taxon>Stylosanthes</taxon>
    </lineage>
</organism>
<evidence type="ECO:0000313" key="2">
    <source>
        <dbReference type="EMBL" id="MED6188838.1"/>
    </source>
</evidence>
<feature type="region of interest" description="Disordered" evidence="1">
    <location>
        <begin position="150"/>
        <end position="174"/>
    </location>
</feature>
<evidence type="ECO:0000256" key="1">
    <source>
        <dbReference type="SAM" id="MobiDB-lite"/>
    </source>
</evidence>
<feature type="compositionally biased region" description="Polar residues" evidence="1">
    <location>
        <begin position="150"/>
        <end position="161"/>
    </location>
</feature>
<name>A0ABU6WXL9_9FABA</name>
<comment type="caution">
    <text evidence="2">The sequence shown here is derived from an EMBL/GenBank/DDBJ whole genome shotgun (WGS) entry which is preliminary data.</text>
</comment>
<keyword evidence="3" id="KW-1185">Reference proteome</keyword>
<accession>A0ABU6WXL9</accession>
<dbReference type="EMBL" id="JASCZI010182935">
    <property type="protein sequence ID" value="MED6188838.1"/>
    <property type="molecule type" value="Genomic_DNA"/>
</dbReference>
<protein>
    <submittedName>
        <fullName evidence="2">Uncharacterized protein</fullName>
    </submittedName>
</protein>
<gene>
    <name evidence="2" type="ORF">PIB30_089729</name>
</gene>
<sequence>MRSNPSSGRRNSSSNQNQDPPNEETSDMGENGSHLNVLHEERPKREKHPPAHSEKILRPGAGKIPQSTKKAPPPKIGPSSVSDKGKKPQHQAQNKQVSPVPVFLNSALILNRKSKSLEEEAMKVVVMEYMSQFGREQYEAFLGISLIPGNNVSGESSSGKPPNTVMEEPRNENSKAGVFARVAVKTKA</sequence>
<feature type="region of interest" description="Disordered" evidence="1">
    <location>
        <begin position="1"/>
        <end position="99"/>
    </location>
</feature>